<dbReference type="STRING" id="266749.SAMN05421876_1209"/>
<accession>A0A0C1EX82</accession>
<gene>
    <name evidence="2" type="ORF">OA86_14580</name>
</gene>
<keyword evidence="3" id="KW-1185">Reference proteome</keyword>
<dbReference type="Gene3D" id="3.10.450.40">
    <property type="match status" value="1"/>
</dbReference>
<evidence type="ECO:0000259" key="1">
    <source>
        <dbReference type="Pfam" id="PF04965"/>
    </source>
</evidence>
<evidence type="ECO:0000313" key="2">
    <source>
        <dbReference type="EMBL" id="KIA85472.1"/>
    </source>
</evidence>
<name>A0A0C1EX82_9FLAO</name>
<dbReference type="EMBL" id="JSYL01000018">
    <property type="protein sequence ID" value="KIA85472.1"/>
    <property type="molecule type" value="Genomic_DNA"/>
</dbReference>
<organism evidence="2 3">
    <name type="scientific">Kaistella jeonii</name>
    <dbReference type="NCBI Taxonomy" id="266749"/>
    <lineage>
        <taxon>Bacteria</taxon>
        <taxon>Pseudomonadati</taxon>
        <taxon>Bacteroidota</taxon>
        <taxon>Flavobacteriia</taxon>
        <taxon>Flavobacteriales</taxon>
        <taxon>Weeksellaceae</taxon>
        <taxon>Chryseobacterium group</taxon>
        <taxon>Kaistella</taxon>
    </lineage>
</organism>
<dbReference type="Proteomes" id="UP000031473">
    <property type="component" value="Unassembled WGS sequence"/>
</dbReference>
<reference evidence="2 3" key="1">
    <citation type="submission" date="2014-10" db="EMBL/GenBank/DDBJ databases">
        <title>Kaistella jeonii genome.</title>
        <authorList>
            <person name="Clayton J.T."/>
            <person name="Newman J.D."/>
        </authorList>
    </citation>
    <scope>NUCLEOTIDE SEQUENCE [LARGE SCALE GENOMIC DNA]</scope>
    <source>
        <strain evidence="2 3">DSM 17048</strain>
    </source>
</reference>
<dbReference type="Pfam" id="PF04965">
    <property type="entry name" value="GPW_gp25"/>
    <property type="match status" value="1"/>
</dbReference>
<proteinExistence type="predicted"/>
<protein>
    <recommendedName>
        <fullName evidence="1">IraD/Gp25-like domain-containing protein</fullName>
    </recommendedName>
</protein>
<dbReference type="InterPro" id="IPR007048">
    <property type="entry name" value="IraD/Gp25-like"/>
</dbReference>
<sequence length="146" mass="16817">MDNENYRLPLNPLSMMMNGGHIDTCGVGESIAQNIMLLIITKKGENRYDEQYGNDVWNLEFDNGVTSAMWENIFVKSLQRQIDDYEPRLINARVQANIKFVEHNYETKGFTEVKKKVKVVINAKLESTNEAFNFSTEIFLSPMSID</sequence>
<comment type="caution">
    <text evidence="2">The sequence shown here is derived from an EMBL/GenBank/DDBJ whole genome shotgun (WGS) entry which is preliminary data.</text>
</comment>
<dbReference type="SUPFAM" id="SSF160719">
    <property type="entry name" value="gpW/gp25-like"/>
    <property type="match status" value="1"/>
</dbReference>
<dbReference type="OrthoDB" id="1161413at2"/>
<dbReference type="RefSeq" id="WP_039354858.1">
    <property type="nucleotide sequence ID" value="NZ_FOLA01000020.1"/>
</dbReference>
<evidence type="ECO:0000313" key="3">
    <source>
        <dbReference type="Proteomes" id="UP000031473"/>
    </source>
</evidence>
<dbReference type="AlphaFoldDB" id="A0A0C1EX82"/>
<feature type="domain" description="IraD/Gp25-like" evidence="1">
    <location>
        <begin position="29"/>
        <end position="129"/>
    </location>
</feature>